<protein>
    <submittedName>
        <fullName evidence="1">Uncharacterized protein</fullName>
    </submittedName>
</protein>
<dbReference type="Proteomes" id="UP000275408">
    <property type="component" value="Unassembled WGS sequence"/>
</dbReference>
<gene>
    <name evidence="1" type="ORF">pdam_00024966</name>
</gene>
<reference evidence="1 2" key="1">
    <citation type="journal article" date="2018" name="Sci. Rep.">
        <title>Comparative analysis of the Pocillopora damicornis genome highlights role of immune system in coral evolution.</title>
        <authorList>
            <person name="Cunning R."/>
            <person name="Bay R.A."/>
            <person name="Gillette P."/>
            <person name="Baker A.C."/>
            <person name="Traylor-Knowles N."/>
        </authorList>
    </citation>
    <scope>NUCLEOTIDE SEQUENCE [LARGE SCALE GENOMIC DNA]</scope>
    <source>
        <strain evidence="1">RSMAS</strain>
        <tissue evidence="1">Whole animal</tissue>
    </source>
</reference>
<evidence type="ECO:0000313" key="2">
    <source>
        <dbReference type="Proteomes" id="UP000275408"/>
    </source>
</evidence>
<organism evidence="1 2">
    <name type="scientific">Pocillopora damicornis</name>
    <name type="common">Cauliflower coral</name>
    <name type="synonym">Millepora damicornis</name>
    <dbReference type="NCBI Taxonomy" id="46731"/>
    <lineage>
        <taxon>Eukaryota</taxon>
        <taxon>Metazoa</taxon>
        <taxon>Cnidaria</taxon>
        <taxon>Anthozoa</taxon>
        <taxon>Hexacorallia</taxon>
        <taxon>Scleractinia</taxon>
        <taxon>Astrocoeniina</taxon>
        <taxon>Pocilloporidae</taxon>
        <taxon>Pocillopora</taxon>
    </lineage>
</organism>
<accession>A0A3M6TZ04</accession>
<evidence type="ECO:0000313" key="1">
    <source>
        <dbReference type="EMBL" id="RMX46675.1"/>
    </source>
</evidence>
<dbReference type="EMBL" id="RCHS01002611">
    <property type="protein sequence ID" value="RMX46675.1"/>
    <property type="molecule type" value="Genomic_DNA"/>
</dbReference>
<comment type="caution">
    <text evidence="1">The sequence shown here is derived from an EMBL/GenBank/DDBJ whole genome shotgun (WGS) entry which is preliminary data.</text>
</comment>
<name>A0A3M6TZ04_POCDA</name>
<dbReference type="AlphaFoldDB" id="A0A3M6TZ04"/>
<keyword evidence="2" id="KW-1185">Reference proteome</keyword>
<proteinExistence type="predicted"/>
<sequence>MHPKEVCLTPKIGDIVSENGFTLKPSSQFYFQLQLQMFVSELPLNVWVVWTEQDAEGDDVEILRDIDQSNPPNCAHDYQSCVDCGNVYISLSCVKLCMVMIDGYMTLSCTHIDSIEYPHQLILHQAAHGHDR</sequence>